<keyword evidence="3" id="KW-1185">Reference proteome</keyword>
<feature type="transmembrane region" description="Helical" evidence="1">
    <location>
        <begin position="206"/>
        <end position="234"/>
    </location>
</feature>
<dbReference type="OrthoDB" id="381466at2157"/>
<feature type="transmembrane region" description="Helical" evidence="1">
    <location>
        <begin position="126"/>
        <end position="150"/>
    </location>
</feature>
<feature type="transmembrane region" description="Helical" evidence="1">
    <location>
        <begin position="97"/>
        <end position="120"/>
    </location>
</feature>
<reference evidence="3" key="1">
    <citation type="submission" date="2016-10" db="EMBL/GenBank/DDBJ databases">
        <authorList>
            <person name="Varghese N."/>
            <person name="Submissions S."/>
        </authorList>
    </citation>
    <scope>NUCLEOTIDE SEQUENCE [LARGE SCALE GENOMIC DNA]</scope>
    <source>
        <strain evidence="3">IBRC-M 10043</strain>
    </source>
</reference>
<keyword evidence="1" id="KW-0812">Transmembrane</keyword>
<dbReference type="EMBL" id="FOCX01000038">
    <property type="protein sequence ID" value="SEP15494.1"/>
    <property type="molecule type" value="Genomic_DNA"/>
</dbReference>
<evidence type="ECO:0000256" key="1">
    <source>
        <dbReference type="SAM" id="Phobius"/>
    </source>
</evidence>
<protein>
    <submittedName>
        <fullName evidence="2">Uncharacterized protein</fullName>
    </submittedName>
</protein>
<proteinExistence type="predicted"/>
<keyword evidence="1" id="KW-0472">Membrane</keyword>
<gene>
    <name evidence="2" type="ORF">SAMN05216388_103827</name>
</gene>
<name>A0A1H8VJM3_9EURY</name>
<dbReference type="Proteomes" id="UP000198775">
    <property type="component" value="Unassembled WGS sequence"/>
</dbReference>
<feature type="transmembrane region" description="Helical" evidence="1">
    <location>
        <begin position="25"/>
        <end position="41"/>
    </location>
</feature>
<feature type="transmembrane region" description="Helical" evidence="1">
    <location>
        <begin position="162"/>
        <end position="180"/>
    </location>
</feature>
<dbReference type="AlphaFoldDB" id="A0A1H8VJM3"/>
<dbReference type="RefSeq" id="WP_092664095.1">
    <property type="nucleotide sequence ID" value="NZ_FOCX01000038.1"/>
</dbReference>
<evidence type="ECO:0000313" key="2">
    <source>
        <dbReference type="EMBL" id="SEP15494.1"/>
    </source>
</evidence>
<evidence type="ECO:0000313" key="3">
    <source>
        <dbReference type="Proteomes" id="UP000198775"/>
    </source>
</evidence>
<sequence>MNGSEDTGESDPLDIDLAEFIQDRSALLVVMGVFAAIAVYISDTAPELGTNTDSQLMYATGFVAAFGMAILLLCLVYKELAAEIGSWNRLHHAHYRLNNLPLAFFTLLNTMLILSISYLMARYEAVLFMLLLIAALFAGGGIVLRALYAIGRYLPQTAWARIPAMFFFSVVSGLASHYIITEYLSGVKIVTIQKMSFTDPMPVVTAVAYILVASIRSAAALCVFVAIIGTPIVLIDKIRGKSLYDNPK</sequence>
<organism evidence="2 3">
    <name type="scientific">Halorientalis persicus</name>
    <dbReference type="NCBI Taxonomy" id="1367881"/>
    <lineage>
        <taxon>Archaea</taxon>
        <taxon>Methanobacteriati</taxon>
        <taxon>Methanobacteriota</taxon>
        <taxon>Stenosarchaea group</taxon>
        <taxon>Halobacteria</taxon>
        <taxon>Halobacteriales</taxon>
        <taxon>Haloarculaceae</taxon>
        <taxon>Halorientalis</taxon>
    </lineage>
</organism>
<accession>A0A1H8VJM3</accession>
<feature type="transmembrane region" description="Helical" evidence="1">
    <location>
        <begin position="56"/>
        <end position="77"/>
    </location>
</feature>
<keyword evidence="1" id="KW-1133">Transmembrane helix</keyword>